<dbReference type="Gene3D" id="2.40.128.110">
    <property type="entry name" value="Lipid/polyisoprenoid-binding, YceI-like"/>
    <property type="match status" value="1"/>
</dbReference>
<dbReference type="InterPro" id="IPR007372">
    <property type="entry name" value="Lipid/polyisoprenoid-bd_YceI"/>
</dbReference>
<reference evidence="3 4" key="1">
    <citation type="submission" date="2023-03" db="EMBL/GenBank/DDBJ databases">
        <title>Strain FZY0004 represents a novel species in the genus Thalassospira isolated from seawater.</title>
        <authorList>
            <person name="Fu Z.-Y."/>
        </authorList>
    </citation>
    <scope>NUCLEOTIDE SEQUENCE [LARGE SCALE GENOMIC DNA]</scope>
    <source>
        <strain evidence="3 4">FZY0004</strain>
    </source>
</reference>
<accession>A0ABT6GB94</accession>
<dbReference type="Pfam" id="PF04264">
    <property type="entry name" value="YceI"/>
    <property type="match status" value="1"/>
</dbReference>
<dbReference type="InterPro" id="IPR036761">
    <property type="entry name" value="TTHA0802/YceI-like_sf"/>
</dbReference>
<dbReference type="RefSeq" id="WP_258547920.1">
    <property type="nucleotide sequence ID" value="NZ_JARSBO010000004.1"/>
</dbReference>
<dbReference type="EMBL" id="JARSBO010000004">
    <property type="protein sequence ID" value="MDG4719284.1"/>
    <property type="molecule type" value="Genomic_DNA"/>
</dbReference>
<dbReference type="SMART" id="SM00867">
    <property type="entry name" value="YceI"/>
    <property type="match status" value="1"/>
</dbReference>
<keyword evidence="4" id="KW-1185">Reference proteome</keyword>
<organism evidence="3 4">
    <name type="scientific">Thalassospira aquimaris</name>
    <dbReference type="NCBI Taxonomy" id="3037796"/>
    <lineage>
        <taxon>Bacteria</taxon>
        <taxon>Pseudomonadati</taxon>
        <taxon>Pseudomonadota</taxon>
        <taxon>Alphaproteobacteria</taxon>
        <taxon>Rhodospirillales</taxon>
        <taxon>Thalassospiraceae</taxon>
        <taxon>Thalassospira</taxon>
    </lineage>
</organism>
<evidence type="ECO:0000313" key="3">
    <source>
        <dbReference type="EMBL" id="MDG4719284.1"/>
    </source>
</evidence>
<evidence type="ECO:0000259" key="2">
    <source>
        <dbReference type="SMART" id="SM00867"/>
    </source>
</evidence>
<dbReference type="Proteomes" id="UP001529180">
    <property type="component" value="Unassembled WGS sequence"/>
</dbReference>
<feature type="domain" description="Lipid/polyisoprenoid-binding YceI-like" evidence="2">
    <location>
        <begin position="33"/>
        <end position="193"/>
    </location>
</feature>
<protein>
    <submittedName>
        <fullName evidence="3">YceI family protein</fullName>
    </submittedName>
</protein>
<dbReference type="PANTHER" id="PTHR34406:SF1">
    <property type="entry name" value="PROTEIN YCEI"/>
    <property type="match status" value="1"/>
</dbReference>
<feature type="signal peptide" evidence="1">
    <location>
        <begin position="1"/>
        <end position="30"/>
    </location>
</feature>
<sequence>MDMNFKSSLMRPLAVGVVAALMAFGTSAQAADLWNVNADDSTIAFTGKQLGADFNGAFESFNATIAFSPDDLAASSVEVLIDIASVNTQNGDRDSQIVSADWFNAGEWPTAKFATKSFSEVAPGSYQAVADLTIRDVTKEVTLPFDLVINGNEAEAKGSVTIKRTDFGVGQGQWADVSQVGDDVTINITIKASK</sequence>
<proteinExistence type="predicted"/>
<evidence type="ECO:0000256" key="1">
    <source>
        <dbReference type="SAM" id="SignalP"/>
    </source>
</evidence>
<comment type="caution">
    <text evidence="3">The sequence shown here is derived from an EMBL/GenBank/DDBJ whole genome shotgun (WGS) entry which is preliminary data.</text>
</comment>
<name>A0ABT6GB94_9PROT</name>
<keyword evidence="1" id="KW-0732">Signal</keyword>
<evidence type="ECO:0000313" key="4">
    <source>
        <dbReference type="Proteomes" id="UP001529180"/>
    </source>
</evidence>
<gene>
    <name evidence="3" type="ORF">P7680_09750</name>
</gene>
<dbReference type="SUPFAM" id="SSF101874">
    <property type="entry name" value="YceI-like"/>
    <property type="match status" value="1"/>
</dbReference>
<feature type="chain" id="PRO_5045604544" evidence="1">
    <location>
        <begin position="31"/>
        <end position="194"/>
    </location>
</feature>
<dbReference type="PANTHER" id="PTHR34406">
    <property type="entry name" value="PROTEIN YCEI"/>
    <property type="match status" value="1"/>
</dbReference>